<dbReference type="InterPro" id="IPR042099">
    <property type="entry name" value="ANL_N_sf"/>
</dbReference>
<dbReference type="FunFam" id="3.30.559.30:FF:000003">
    <property type="entry name" value="Nonribosomal peptide synthase SidD"/>
    <property type="match status" value="1"/>
</dbReference>
<keyword evidence="3" id="KW-0436">Ligase</keyword>
<evidence type="ECO:0000256" key="2">
    <source>
        <dbReference type="ARBA" id="ARBA00022553"/>
    </source>
</evidence>
<evidence type="ECO:0000256" key="1">
    <source>
        <dbReference type="ARBA" id="ARBA00022450"/>
    </source>
</evidence>
<evidence type="ECO:0000259" key="6">
    <source>
        <dbReference type="PROSITE" id="PS50075"/>
    </source>
</evidence>
<dbReference type="SUPFAM" id="SSF47336">
    <property type="entry name" value="ACP-like"/>
    <property type="match status" value="2"/>
</dbReference>
<keyword evidence="8" id="KW-1185">Reference proteome</keyword>
<dbReference type="EMBL" id="ML741763">
    <property type="protein sequence ID" value="KAE8333055.1"/>
    <property type="molecule type" value="Genomic_DNA"/>
</dbReference>
<dbReference type="Gene3D" id="3.40.50.12780">
    <property type="entry name" value="N-terminal domain of ligase-like"/>
    <property type="match status" value="2"/>
</dbReference>
<dbReference type="GO" id="GO:0005737">
    <property type="term" value="C:cytoplasm"/>
    <property type="evidence" value="ECO:0007669"/>
    <property type="project" value="TreeGrafter"/>
</dbReference>
<evidence type="ECO:0000256" key="4">
    <source>
        <dbReference type="ARBA" id="ARBA00022679"/>
    </source>
</evidence>
<dbReference type="GO" id="GO:0031177">
    <property type="term" value="F:phosphopantetheine binding"/>
    <property type="evidence" value="ECO:0007669"/>
    <property type="project" value="TreeGrafter"/>
</dbReference>
<dbReference type="CDD" id="cd05918">
    <property type="entry name" value="A_NRPS_SidN3_like"/>
    <property type="match status" value="2"/>
</dbReference>
<dbReference type="Gene3D" id="3.40.50.720">
    <property type="entry name" value="NAD(P)-binding Rossmann-like Domain"/>
    <property type="match status" value="1"/>
</dbReference>
<dbReference type="Pfam" id="PF00501">
    <property type="entry name" value="AMP-binding"/>
    <property type="match status" value="2"/>
</dbReference>
<dbReference type="Pfam" id="PF00550">
    <property type="entry name" value="PP-binding"/>
    <property type="match status" value="2"/>
</dbReference>
<dbReference type="SUPFAM" id="SSF51735">
    <property type="entry name" value="NAD(P)-binding Rossmann-fold domains"/>
    <property type="match status" value="1"/>
</dbReference>
<dbReference type="InterPro" id="IPR000873">
    <property type="entry name" value="AMP-dep_synth/lig_dom"/>
</dbReference>
<comment type="similarity">
    <text evidence="5">Belongs to the NRP synthetase family.</text>
</comment>
<dbReference type="Proteomes" id="UP000325945">
    <property type="component" value="Unassembled WGS sequence"/>
</dbReference>
<gene>
    <name evidence="7" type="ORF">BDV39DRAFT_199406</name>
</gene>
<evidence type="ECO:0000313" key="7">
    <source>
        <dbReference type="EMBL" id="KAE8333055.1"/>
    </source>
</evidence>
<dbReference type="GO" id="GO:0016874">
    <property type="term" value="F:ligase activity"/>
    <property type="evidence" value="ECO:0007669"/>
    <property type="project" value="UniProtKB-KW"/>
</dbReference>
<reference evidence="8" key="1">
    <citation type="submission" date="2019-04" db="EMBL/GenBank/DDBJ databases">
        <title>Friends and foes A comparative genomics studyof 23 Aspergillus species from section Flavi.</title>
        <authorList>
            <consortium name="DOE Joint Genome Institute"/>
            <person name="Kjaerbolling I."/>
            <person name="Vesth T."/>
            <person name="Frisvad J.C."/>
            <person name="Nybo J.L."/>
            <person name="Theobald S."/>
            <person name="Kildgaard S."/>
            <person name="Isbrandt T."/>
            <person name="Kuo A."/>
            <person name="Sato A."/>
            <person name="Lyhne E.K."/>
            <person name="Kogle M.E."/>
            <person name="Wiebenga A."/>
            <person name="Kun R.S."/>
            <person name="Lubbers R.J."/>
            <person name="Makela M.R."/>
            <person name="Barry K."/>
            <person name="Chovatia M."/>
            <person name="Clum A."/>
            <person name="Daum C."/>
            <person name="Haridas S."/>
            <person name="He G."/>
            <person name="LaButti K."/>
            <person name="Lipzen A."/>
            <person name="Mondo S."/>
            <person name="Riley R."/>
            <person name="Salamov A."/>
            <person name="Simmons B.A."/>
            <person name="Magnuson J.K."/>
            <person name="Henrissat B."/>
            <person name="Mortensen U.H."/>
            <person name="Larsen T.O."/>
            <person name="Devries R.P."/>
            <person name="Grigoriev I.V."/>
            <person name="Machida M."/>
            <person name="Baker S.E."/>
            <person name="Andersen M.R."/>
        </authorList>
    </citation>
    <scope>NUCLEOTIDE SEQUENCE [LARGE SCALE GENOMIC DNA]</scope>
    <source>
        <strain evidence="8">CBS 130017</strain>
    </source>
</reference>
<keyword evidence="1" id="KW-0596">Phosphopantetheine</keyword>
<dbReference type="InterPro" id="IPR001242">
    <property type="entry name" value="Condensation_dom"/>
</dbReference>
<dbReference type="InterPro" id="IPR045851">
    <property type="entry name" value="AMP-bd_C_sf"/>
</dbReference>
<dbReference type="GO" id="GO:0016740">
    <property type="term" value="F:transferase activity"/>
    <property type="evidence" value="ECO:0007669"/>
    <property type="project" value="UniProtKB-KW"/>
</dbReference>
<keyword evidence="4" id="KW-0808">Transferase</keyword>
<dbReference type="PROSITE" id="PS00012">
    <property type="entry name" value="PHOSPHOPANTETHEINE"/>
    <property type="match status" value="1"/>
</dbReference>
<dbReference type="CDD" id="cd19545">
    <property type="entry name" value="FUM14_C_NRPS-like"/>
    <property type="match status" value="1"/>
</dbReference>
<name>A0A5N6XIH2_9EURO</name>
<dbReference type="FunFam" id="3.40.50.12780:FF:000014">
    <property type="entry name" value="Nonribosomal peptide synthetase 1"/>
    <property type="match status" value="2"/>
</dbReference>
<sequence length="2347" mass="257493">MSTTSVINPLSLNPFYQKPLDAPINSRQTFLPDELQNDVHSYTPRSFTAHLELKECPSPELIQLAWAIILSKYHGSDEVVFWSTVLQPEMHDLPGLAPIRLQLQAGSCVRDILRELELKPQLDAKKPVHDGMDGFQSALLINPPNGLLERDLMALLPRGALVIVSQTQTSPMTQKILCDPSHTQSTTAERILEQHSHVLTELSGNTDALLQDLNLMSPRDLKDLDRWHRKIPIRLDECVHDLIGESCSRQPEAIAVSAWDGDLSYTQLDRLSSRLAVHLAGLGVGPECIVPLCFEKSKWAIIAMLGVIKAGGAYVFLDPTYPIKRLQTICNEIKPRVILVSSQHPSYCTTLAEDVVVVKETSAFWTDHLPDWQGSSVKPDNLLYAVFTSGSTGRPKGVLMEHAAFCTNAKAMCNAAGLGPHSRVFQFASFTYDVSNRDILTTLIAGGCVCLPSEFDRKNDIAGFINRYQINWASLTPSVVGLLTPASVPSLKHLVLCGEAGRETNKKVWAEKLNLLNAYGPCECAGISSLAKVERSSHIRNIGQPVGSASWLVDPTDHRKLAPVGAVGEVIIEGATVGRGYLNNPQITAAGFIKYPPWRHQFSALPHGRLYKTGDLGQYSSDGTIIYLGRKDKQVKIRGQRVELGEVEHQIQECLRDVGDIVHNSVVDVLPASDESNTQLVAFLDFGGERIQEDGVNIPSVSTTQAEQYTKSLRSRLAKTLPEYMIPFVFIPLNGIPLTLSGKVNRLELQGIARKVLGGTESLDNGTEIRAQTSLTAAETKMRDLWANVLPRNLAKIHKQANFFRLGGDSITAMKLTGLARDVGLQLTVADVFTYPELGDLARIAQENFQETAAVIPPFSLLRENTSNLRRFAAKMCAVEENQIEDIYPCTPMQEGLITLTSHTPGAYVEQFVYELPPGTDHERLKKAWDRVVDVNAILKTRIIQGDSGMVQVVIQGDASWTMETDLDTYLAQDKKVPMDLASRLARLCISGSNKEPGMSFLVVTIHHALYDGLSWPLILEQVERAYHGHELEPRPFNSFISYVCQPEMTAASQFWKSQFDGLSAPSFPPPTASTSSQHTLSLKHSIPSLSTAGSEFTLTSTIRLAWAKIASQYTESDDVVFGVTLAGRNAPVVGIDRITGPTITTLPLRVQLNGEQTISEALSVIQQQTKAMIPHEQTGLHTISRLGENAAAACGFQTLLVIQPVDETMDLQVFKGDRRRDSRNQPAFDTYPLTLLCQVGDGNSVTVEARYDSSVIAEIQMERILHQFGRVLQQISQDQMQRVGEISLLGPEDCRQLQVWSRKTLIHTQACTHDIIRERCLEEPEAMAVCAWDGELTYGELDSLSERLALHLIRQGVAPEVFVPLCFEKSKWTIVAILAVMKAGGAFVTLDSSFPVDRLEKICRGCKATLVICSEDNAIIGSSLAPTVITVGPGLMSWPDSGEERIVSAVQPHNAIYAVFTSGSTGEPKGIVIEHTSFTSSIQAQIPQIGMNQNTRALQFASYAFDTSICDQLGTLVAGGCICVPSEADRKGDLIGAINRLQANWLQITPTVARLLYPEAVPTVKTVVLVGEAMSQDDIATWANVVDLINAYGPAECSVCATVKQISGSNSDSRSIGDALGANLVHIVDQNDHNKLVPLGMVGELVIEGPIVGRGYLNDPVKTSTVFLDNTTWLQTLGRDRSWRLYKTGDLAQYNVDGSINYLGRKDTTVKLYGQRIELQEVEHQMRRSFGNDSFLVADVVLPAGTSHNPILAAFIHSGIEEDEKGPLFGDKDARFCAAVAKAQAQMKQTLPSYMVPAAFIPLARVPLTKTGKTDRRALRSEAAKLPRHVLLDYGVMQQETKAAVKLNPDETVALQVSQKLVQLTADQSATEWLRDRDVNLLQAGLDSIDTMSLSMFIRKTFGVVLPPGTLNNSTVTVREIARYIEAATAATPTTDLFETVDLLAEVDALNAQLAQLHDPEVAHQSTNTPRVFFVTGGTGFLGSEILRQLLARPQTTKVIAHVRARNEEEAMTRIVRSARVGQWWHEDLQSRLEVWAGDLSQPRLGLEDRLWTYLSGKTEGQEPVDAIIHCGAAVYWEADYMALKAANVTSTFDLLALVAQSPQAPRFTFVSGGRMEMEEIDDHSAAANLSQSSGYSQTKFVAELLVKEYIKRQPDCRVSVLKPALIIGSADRGVSNTDDFIWRAVAAATRVGGFNSCESDAWMTVAGVDQVAASVIGMCLRNEPGVIHLLDGISLGEFWTAVCQNLPLDLAPMDADKWLQEVQKDVERTGKDHVLWPVWNWLESGGGYLGLPRPSQYKSRLDRELIKESVRASISYLKDVGYLAGSGAAACTTSLVFKRSGRGSS</sequence>
<organism evidence="7 8">
    <name type="scientific">Aspergillus sergii</name>
    <dbReference type="NCBI Taxonomy" id="1034303"/>
    <lineage>
        <taxon>Eukaryota</taxon>
        <taxon>Fungi</taxon>
        <taxon>Dikarya</taxon>
        <taxon>Ascomycota</taxon>
        <taxon>Pezizomycotina</taxon>
        <taxon>Eurotiomycetes</taxon>
        <taxon>Eurotiomycetidae</taxon>
        <taxon>Eurotiales</taxon>
        <taxon>Aspergillaceae</taxon>
        <taxon>Aspergillus</taxon>
        <taxon>Aspergillus subgen. Circumdati</taxon>
    </lineage>
</organism>
<dbReference type="Gene3D" id="3.30.559.30">
    <property type="entry name" value="Nonribosomal peptide synthetase, condensation domain"/>
    <property type="match status" value="2"/>
</dbReference>
<dbReference type="InterPro" id="IPR023213">
    <property type="entry name" value="CAT-like_dom_sf"/>
</dbReference>
<evidence type="ECO:0000313" key="8">
    <source>
        <dbReference type="Proteomes" id="UP000325945"/>
    </source>
</evidence>
<accession>A0A5N6XIH2</accession>
<dbReference type="PROSITE" id="PS50075">
    <property type="entry name" value="CARRIER"/>
    <property type="match status" value="2"/>
</dbReference>
<dbReference type="InterPro" id="IPR036291">
    <property type="entry name" value="NAD(P)-bd_dom_sf"/>
</dbReference>
<dbReference type="GO" id="GO:1904091">
    <property type="term" value="F:non-ribosomal peptide synthetase activity"/>
    <property type="evidence" value="ECO:0007669"/>
    <property type="project" value="UniProtKB-ARBA"/>
</dbReference>
<feature type="domain" description="Carrier" evidence="6">
    <location>
        <begin position="1853"/>
        <end position="1930"/>
    </location>
</feature>
<dbReference type="NCBIfam" id="TIGR01733">
    <property type="entry name" value="AA-adenyl-dom"/>
    <property type="match status" value="2"/>
</dbReference>
<dbReference type="FunFam" id="3.30.300.30:FF:000015">
    <property type="entry name" value="Nonribosomal peptide synthase SidD"/>
    <property type="match status" value="2"/>
</dbReference>
<dbReference type="FunFam" id="3.40.50.980:FF:000001">
    <property type="entry name" value="Non-ribosomal peptide synthetase"/>
    <property type="match status" value="1"/>
</dbReference>
<dbReference type="Gene3D" id="3.30.300.30">
    <property type="match status" value="2"/>
</dbReference>
<feature type="domain" description="Carrier" evidence="6">
    <location>
        <begin position="773"/>
        <end position="849"/>
    </location>
</feature>
<dbReference type="InterPro" id="IPR009081">
    <property type="entry name" value="PP-bd_ACP"/>
</dbReference>
<evidence type="ECO:0000256" key="5">
    <source>
        <dbReference type="ARBA" id="ARBA00029454"/>
    </source>
</evidence>
<dbReference type="InterPro" id="IPR036736">
    <property type="entry name" value="ACP-like_sf"/>
</dbReference>
<dbReference type="PANTHER" id="PTHR45527:SF1">
    <property type="entry name" value="FATTY ACID SYNTHASE"/>
    <property type="match status" value="1"/>
</dbReference>
<dbReference type="NCBIfam" id="TIGR01746">
    <property type="entry name" value="Thioester-redct"/>
    <property type="match status" value="1"/>
</dbReference>
<dbReference type="GO" id="GO:0043041">
    <property type="term" value="P:amino acid activation for nonribosomal peptide biosynthetic process"/>
    <property type="evidence" value="ECO:0007669"/>
    <property type="project" value="TreeGrafter"/>
</dbReference>
<protein>
    <recommendedName>
        <fullName evidence="6">Carrier domain-containing protein</fullName>
    </recommendedName>
</protein>
<dbReference type="GO" id="GO:0044550">
    <property type="term" value="P:secondary metabolite biosynthetic process"/>
    <property type="evidence" value="ECO:0007669"/>
    <property type="project" value="TreeGrafter"/>
</dbReference>
<dbReference type="InterPro" id="IPR006162">
    <property type="entry name" value="Ppantetheine_attach_site"/>
</dbReference>
<dbReference type="Gene3D" id="3.30.559.10">
    <property type="entry name" value="Chloramphenicol acetyltransferase-like domain"/>
    <property type="match status" value="1"/>
</dbReference>
<keyword evidence="2" id="KW-0597">Phosphoprotein</keyword>
<proteinExistence type="inferred from homology"/>
<dbReference type="InterPro" id="IPR010080">
    <property type="entry name" value="Thioester_reductase-like_dom"/>
</dbReference>
<dbReference type="SUPFAM" id="SSF52777">
    <property type="entry name" value="CoA-dependent acyltransferases"/>
    <property type="match status" value="3"/>
</dbReference>
<dbReference type="PANTHER" id="PTHR45527">
    <property type="entry name" value="NONRIBOSOMAL PEPTIDE SYNTHETASE"/>
    <property type="match status" value="1"/>
</dbReference>
<dbReference type="SUPFAM" id="SSF56801">
    <property type="entry name" value="Acetyl-CoA synthetase-like"/>
    <property type="match status" value="2"/>
</dbReference>
<dbReference type="Pfam" id="PF07993">
    <property type="entry name" value="NAD_binding_4"/>
    <property type="match status" value="1"/>
</dbReference>
<dbReference type="Pfam" id="PF00668">
    <property type="entry name" value="Condensation"/>
    <property type="match status" value="1"/>
</dbReference>
<dbReference type="Gene3D" id="1.10.1200.10">
    <property type="entry name" value="ACP-like"/>
    <property type="match status" value="2"/>
</dbReference>
<evidence type="ECO:0000256" key="3">
    <source>
        <dbReference type="ARBA" id="ARBA00022598"/>
    </source>
</evidence>
<dbReference type="InterPro" id="IPR013120">
    <property type="entry name" value="FAR_NAD-bd"/>
</dbReference>
<dbReference type="InterPro" id="IPR010071">
    <property type="entry name" value="AA_adenyl_dom"/>
</dbReference>